<reference evidence="2 3" key="1">
    <citation type="journal article" date="2023" name="Insect Mol. Biol.">
        <title>Genome sequencing provides insights into the evolution of gene families encoding plant cell wall-degrading enzymes in longhorned beetles.</title>
        <authorList>
            <person name="Shin N.R."/>
            <person name="Okamura Y."/>
            <person name="Kirsch R."/>
            <person name="Pauchet Y."/>
        </authorList>
    </citation>
    <scope>NUCLEOTIDE SEQUENCE [LARGE SCALE GENOMIC DNA]</scope>
    <source>
        <strain evidence="2">EAD_L_NR</strain>
    </source>
</reference>
<dbReference type="GO" id="GO:0032991">
    <property type="term" value="C:protein-containing complex"/>
    <property type="evidence" value="ECO:0007669"/>
    <property type="project" value="UniProtKB-ARBA"/>
</dbReference>
<feature type="domain" description="VWFD" evidence="1">
    <location>
        <begin position="1"/>
        <end position="93"/>
    </location>
</feature>
<dbReference type="Pfam" id="PF00094">
    <property type="entry name" value="VWD"/>
    <property type="match status" value="1"/>
</dbReference>
<dbReference type="Proteomes" id="UP001159042">
    <property type="component" value="Unassembled WGS sequence"/>
</dbReference>
<accession>A0AAV8VKL0</accession>
<dbReference type="InterPro" id="IPR001846">
    <property type="entry name" value="VWF_type-D"/>
</dbReference>
<sequence length="445" mass="50076">MERLPTQIGDSYIHQHSDILIVGSSSGFTLECNLKFHICVFEMSGWYFGKTAGLLGTYNNEPSDDFTTRYKSRLNITDINTFGESWHVNNTCEMTTSIADHTSVHTVPKNIINLCSEFFASKVSQLNTCFPKIPKESFMNMCLSSTNEKDACISAVSYMNLCSYANVPLRIPDTCVTCDLLNGTRIKEGEFVRLQGSEVPRSVDVVFIIEAKECNKDITKSKNFGNVAELLDKELTELKLTQNRYAVVVFGGDGVFDEPRNMIIDGNVFTTSKFVSHYLNNLPTGNGNKDIFNAIIFAYNLIFRPGVSRCFILLPCSECNKYYMEHDYSTVHQLLSEGAVTLNVIMNDYFTMQKEREVKTLFGIDKRYVYTKRDTKEFIRDQVLRKSIILPKSTLGPCLSLILETNGTVFSGKYLETDKKTSKKMSTVFAKAVGQKIASSAMCGL</sequence>
<dbReference type="PANTHER" id="PTHR37860">
    <property type="entry name" value="AGAP008810-PA"/>
    <property type="match status" value="1"/>
</dbReference>
<dbReference type="PROSITE" id="PS51233">
    <property type="entry name" value="VWFD"/>
    <property type="match status" value="1"/>
</dbReference>
<dbReference type="PANTHER" id="PTHR37860:SF1">
    <property type="match status" value="1"/>
</dbReference>
<dbReference type="InterPro" id="IPR036465">
    <property type="entry name" value="vWFA_dom_sf"/>
</dbReference>
<evidence type="ECO:0000313" key="2">
    <source>
        <dbReference type="EMBL" id="KAJ8914497.1"/>
    </source>
</evidence>
<organism evidence="2 3">
    <name type="scientific">Exocentrus adspersus</name>
    <dbReference type="NCBI Taxonomy" id="1586481"/>
    <lineage>
        <taxon>Eukaryota</taxon>
        <taxon>Metazoa</taxon>
        <taxon>Ecdysozoa</taxon>
        <taxon>Arthropoda</taxon>
        <taxon>Hexapoda</taxon>
        <taxon>Insecta</taxon>
        <taxon>Pterygota</taxon>
        <taxon>Neoptera</taxon>
        <taxon>Endopterygota</taxon>
        <taxon>Coleoptera</taxon>
        <taxon>Polyphaga</taxon>
        <taxon>Cucujiformia</taxon>
        <taxon>Chrysomeloidea</taxon>
        <taxon>Cerambycidae</taxon>
        <taxon>Lamiinae</taxon>
        <taxon>Acanthocinini</taxon>
        <taxon>Exocentrus</taxon>
    </lineage>
</organism>
<dbReference type="EMBL" id="JANEYG010000070">
    <property type="protein sequence ID" value="KAJ8914497.1"/>
    <property type="molecule type" value="Genomic_DNA"/>
</dbReference>
<keyword evidence="3" id="KW-1185">Reference proteome</keyword>
<evidence type="ECO:0000259" key="1">
    <source>
        <dbReference type="PROSITE" id="PS51233"/>
    </source>
</evidence>
<protein>
    <recommendedName>
        <fullName evidence="1">VWFD domain-containing protein</fullName>
    </recommendedName>
</protein>
<gene>
    <name evidence="2" type="ORF">NQ315_002769</name>
</gene>
<dbReference type="SUPFAM" id="SSF53300">
    <property type="entry name" value="vWA-like"/>
    <property type="match status" value="1"/>
</dbReference>
<proteinExistence type="predicted"/>
<comment type="caution">
    <text evidence="2">The sequence shown here is derived from an EMBL/GenBank/DDBJ whole genome shotgun (WGS) entry which is preliminary data.</text>
</comment>
<evidence type="ECO:0000313" key="3">
    <source>
        <dbReference type="Proteomes" id="UP001159042"/>
    </source>
</evidence>
<dbReference type="AlphaFoldDB" id="A0AAV8VKL0"/>
<name>A0AAV8VKL0_9CUCU</name>